<keyword evidence="1" id="KW-0547">Nucleotide-binding</keyword>
<proteinExistence type="predicted"/>
<accession>A0A9N9FNJ1</accession>
<protein>
    <submittedName>
        <fullName evidence="5">2657_t:CDS:1</fullName>
    </submittedName>
</protein>
<dbReference type="OrthoDB" id="5575062at2759"/>
<keyword evidence="6" id="KW-1185">Reference proteome</keyword>
<dbReference type="AlphaFoldDB" id="A0A9N9FNJ1"/>
<dbReference type="GO" id="GO:0005524">
    <property type="term" value="F:ATP binding"/>
    <property type="evidence" value="ECO:0007669"/>
    <property type="project" value="UniProtKB-KW"/>
</dbReference>
<dbReference type="PANTHER" id="PTHR18937:SF172">
    <property type="entry name" value="STRUCTURAL MAINTENANCE OF CHROMOSOMES PROTEIN"/>
    <property type="match status" value="1"/>
</dbReference>
<dbReference type="Pfam" id="PF06470">
    <property type="entry name" value="SMC_hinge"/>
    <property type="match status" value="1"/>
</dbReference>
<keyword evidence="2" id="KW-0067">ATP-binding</keyword>
<evidence type="ECO:0000259" key="4">
    <source>
        <dbReference type="Pfam" id="PF06470"/>
    </source>
</evidence>
<evidence type="ECO:0000313" key="5">
    <source>
        <dbReference type="EMBL" id="CAG8545672.1"/>
    </source>
</evidence>
<dbReference type="PANTHER" id="PTHR18937">
    <property type="entry name" value="STRUCTURAL MAINTENANCE OF CHROMOSOMES SMC FAMILY MEMBER"/>
    <property type="match status" value="1"/>
</dbReference>
<dbReference type="GO" id="GO:0007076">
    <property type="term" value="P:mitotic chromosome condensation"/>
    <property type="evidence" value="ECO:0007669"/>
    <property type="project" value="TreeGrafter"/>
</dbReference>
<reference evidence="5" key="1">
    <citation type="submission" date="2021-06" db="EMBL/GenBank/DDBJ databases">
        <authorList>
            <person name="Kallberg Y."/>
            <person name="Tangrot J."/>
            <person name="Rosling A."/>
        </authorList>
    </citation>
    <scope>NUCLEOTIDE SEQUENCE</scope>
    <source>
        <strain evidence="5">UK204</strain>
    </source>
</reference>
<sequence length="135" mass="15303">EQEISSKKNQIKDMKLLIQQLETYLKQELFKSNLADSRQREDEAKRLLNSSHSLIKIKDNGLIKGLYDLCNLGVIDDKYDVAISIACSALNNIVVDSIEVGQTCIEYLKRKELGCAKFILLNELPTMDMSPIQTP</sequence>
<dbReference type="EMBL" id="CAJVPQ010001321">
    <property type="protein sequence ID" value="CAG8545672.1"/>
    <property type="molecule type" value="Genomic_DNA"/>
</dbReference>
<evidence type="ECO:0000313" key="6">
    <source>
        <dbReference type="Proteomes" id="UP000789570"/>
    </source>
</evidence>
<organism evidence="5 6">
    <name type="scientific">Funneliformis caledonium</name>
    <dbReference type="NCBI Taxonomy" id="1117310"/>
    <lineage>
        <taxon>Eukaryota</taxon>
        <taxon>Fungi</taxon>
        <taxon>Fungi incertae sedis</taxon>
        <taxon>Mucoromycota</taxon>
        <taxon>Glomeromycotina</taxon>
        <taxon>Glomeromycetes</taxon>
        <taxon>Glomerales</taxon>
        <taxon>Glomeraceae</taxon>
        <taxon>Funneliformis</taxon>
    </lineage>
</organism>
<comment type="caution">
    <text evidence="5">The sequence shown here is derived from an EMBL/GenBank/DDBJ whole genome shotgun (WGS) entry which is preliminary data.</text>
</comment>
<dbReference type="Gene3D" id="1.20.1060.20">
    <property type="match status" value="1"/>
</dbReference>
<evidence type="ECO:0000256" key="3">
    <source>
        <dbReference type="ARBA" id="ARBA00023242"/>
    </source>
</evidence>
<evidence type="ECO:0000256" key="2">
    <source>
        <dbReference type="ARBA" id="ARBA00022840"/>
    </source>
</evidence>
<dbReference type="GO" id="GO:0000796">
    <property type="term" value="C:condensin complex"/>
    <property type="evidence" value="ECO:0007669"/>
    <property type="project" value="TreeGrafter"/>
</dbReference>
<dbReference type="InterPro" id="IPR036277">
    <property type="entry name" value="SMC_hinge_sf"/>
</dbReference>
<feature type="domain" description="SMC hinge" evidence="4">
    <location>
        <begin position="71"/>
        <end position="131"/>
    </location>
</feature>
<feature type="non-terminal residue" evidence="5">
    <location>
        <position position="1"/>
    </location>
</feature>
<keyword evidence="3" id="KW-0539">Nucleus</keyword>
<gene>
    <name evidence="5" type="ORF">FCALED_LOCUS5862</name>
</gene>
<dbReference type="Proteomes" id="UP000789570">
    <property type="component" value="Unassembled WGS sequence"/>
</dbReference>
<name>A0A9N9FNJ1_9GLOM</name>
<dbReference type="InterPro" id="IPR010935">
    <property type="entry name" value="SMC_hinge"/>
</dbReference>
<dbReference type="SUPFAM" id="SSF75553">
    <property type="entry name" value="Smc hinge domain"/>
    <property type="match status" value="1"/>
</dbReference>
<evidence type="ECO:0000256" key="1">
    <source>
        <dbReference type="ARBA" id="ARBA00022741"/>
    </source>
</evidence>